<feature type="non-terminal residue" evidence="2">
    <location>
        <position position="1"/>
    </location>
</feature>
<dbReference type="Proteomes" id="UP000281474">
    <property type="component" value="Unassembled WGS sequence"/>
</dbReference>
<feature type="compositionally biased region" description="Low complexity" evidence="1">
    <location>
        <begin position="167"/>
        <end position="185"/>
    </location>
</feature>
<comment type="caution">
    <text evidence="2">The sequence shown here is derived from an EMBL/GenBank/DDBJ whole genome shotgun (WGS) entry which is preliminary data.</text>
</comment>
<organism evidence="2 3">
    <name type="scientific">Parashewanella curva</name>
    <dbReference type="NCBI Taxonomy" id="2338552"/>
    <lineage>
        <taxon>Bacteria</taxon>
        <taxon>Pseudomonadati</taxon>
        <taxon>Pseudomonadota</taxon>
        <taxon>Gammaproteobacteria</taxon>
        <taxon>Alteromonadales</taxon>
        <taxon>Shewanellaceae</taxon>
        <taxon>Parashewanella</taxon>
    </lineage>
</organism>
<gene>
    <name evidence="2" type="ORF">D5018_16920</name>
</gene>
<name>A0A3L8PVP3_9GAMM</name>
<keyword evidence="3" id="KW-1185">Reference proteome</keyword>
<evidence type="ECO:0000256" key="1">
    <source>
        <dbReference type="SAM" id="MobiDB-lite"/>
    </source>
</evidence>
<feature type="region of interest" description="Disordered" evidence="1">
    <location>
        <begin position="167"/>
        <end position="204"/>
    </location>
</feature>
<dbReference type="AlphaFoldDB" id="A0A3L8PVP3"/>
<evidence type="ECO:0000313" key="2">
    <source>
        <dbReference type="EMBL" id="RLV58498.1"/>
    </source>
</evidence>
<reference evidence="2 3" key="1">
    <citation type="submission" date="2018-09" db="EMBL/GenBank/DDBJ databases">
        <title>Phylogeny of the Shewanellaceae, and recommendation for two new genera, Pseudoshewanella and Parashewanella.</title>
        <authorList>
            <person name="Wang G."/>
        </authorList>
    </citation>
    <scope>NUCLEOTIDE SEQUENCE [LARGE SCALE GENOMIC DNA]</scope>
    <source>
        <strain evidence="2 3">C51</strain>
    </source>
</reference>
<dbReference type="EMBL" id="QZEI01000068">
    <property type="protein sequence ID" value="RLV58498.1"/>
    <property type="molecule type" value="Genomic_DNA"/>
</dbReference>
<evidence type="ECO:0000313" key="3">
    <source>
        <dbReference type="Proteomes" id="UP000281474"/>
    </source>
</evidence>
<dbReference type="RefSeq" id="WP_165905090.1">
    <property type="nucleotide sequence ID" value="NZ_ML014817.1"/>
</dbReference>
<sequence length="318" mass="35436">VFPPDTAKEWFYSAELEKTYEEKREEGGGPYWQNNGKLALLMNSMGKMIFEAFSQSRTTLEDMHVDRPLANACAYNALFGATVKNETAEKTDTSLRRQIIAAANNIAQHPSVKDQPQQLLTLMYATGCDLTLTDSIPESTAVPTEQTAATQAANPMAQFVQAMMSAASSVTPNPTTTTATGPTYTRKPAQQHVLPRPQPTRQVQTDSIYKTEPYIRNQFKTVTSRLTNALARNLPLYAPLFQNTYLVSDLRKQALMKRSLSSDYENALHTVNEIQRHIDGENPAQALIDLIDILRGDSSLDGVSERLQVIFDQAIRFD</sequence>
<proteinExistence type="predicted"/>
<protein>
    <submittedName>
        <fullName evidence="2">Uncharacterized protein</fullName>
    </submittedName>
</protein>
<accession>A0A3L8PVP3</accession>